<proteinExistence type="inferred from homology"/>
<feature type="domain" description="RNA polymerase sigma factor 70 region 4 type 2" evidence="7">
    <location>
        <begin position="114"/>
        <end position="159"/>
    </location>
</feature>
<keyword evidence="5" id="KW-0804">Transcription</keyword>
<dbReference type="CDD" id="cd06171">
    <property type="entry name" value="Sigma70_r4"/>
    <property type="match status" value="1"/>
</dbReference>
<sequence length="177" mass="21311">MLDEENAKQKVREWYMLYSDEIYRFIYLLIRDHEQAKDLMHDTFLKSYFSLEQYQGRASVKNWLYRIARNLTIDYKRKSNPISYYLTEWNLISVNREGCPQRILDLGESERHFYMALSKLKHSYQEVILLRKVKELSTRETAEVLNWSEAKVKTTLSRAQDALKRTLEEEGYIHGEV</sequence>
<evidence type="ECO:0000256" key="3">
    <source>
        <dbReference type="ARBA" id="ARBA00023082"/>
    </source>
</evidence>
<comment type="caution">
    <text evidence="8">The sequence shown here is derived from an EMBL/GenBank/DDBJ whole genome shotgun (WGS) entry which is preliminary data.</text>
</comment>
<keyword evidence="2" id="KW-0805">Transcription regulation</keyword>
<gene>
    <name evidence="8" type="primary">ylaC</name>
    <name evidence="8" type="ORF">BACCIP111883_00538</name>
</gene>
<dbReference type="EMBL" id="CAKJTJ010000002">
    <property type="protein sequence ID" value="CAG9619770.1"/>
    <property type="molecule type" value="Genomic_DNA"/>
</dbReference>
<dbReference type="SUPFAM" id="SSF88659">
    <property type="entry name" value="Sigma3 and sigma4 domains of RNA polymerase sigma factors"/>
    <property type="match status" value="1"/>
</dbReference>
<evidence type="ECO:0000256" key="4">
    <source>
        <dbReference type="ARBA" id="ARBA00023125"/>
    </source>
</evidence>
<dbReference type="Gene3D" id="1.10.1740.10">
    <property type="match status" value="1"/>
</dbReference>
<keyword evidence="4" id="KW-0238">DNA-binding</keyword>
<evidence type="ECO:0000259" key="7">
    <source>
        <dbReference type="Pfam" id="PF08281"/>
    </source>
</evidence>
<evidence type="ECO:0000313" key="9">
    <source>
        <dbReference type="Proteomes" id="UP000789833"/>
    </source>
</evidence>
<dbReference type="SUPFAM" id="SSF88946">
    <property type="entry name" value="Sigma2 domain of RNA polymerase sigma factors"/>
    <property type="match status" value="1"/>
</dbReference>
<dbReference type="InterPro" id="IPR013325">
    <property type="entry name" value="RNA_pol_sigma_r2"/>
</dbReference>
<evidence type="ECO:0000256" key="5">
    <source>
        <dbReference type="ARBA" id="ARBA00023163"/>
    </source>
</evidence>
<dbReference type="Pfam" id="PF04542">
    <property type="entry name" value="Sigma70_r2"/>
    <property type="match status" value="1"/>
</dbReference>
<evidence type="ECO:0000256" key="2">
    <source>
        <dbReference type="ARBA" id="ARBA00023015"/>
    </source>
</evidence>
<keyword evidence="3" id="KW-0731">Sigma factor</keyword>
<accession>A0ABM8YIN9</accession>
<comment type="similarity">
    <text evidence="1">Belongs to the sigma-70 factor family. ECF subfamily.</text>
</comment>
<dbReference type="InterPro" id="IPR007627">
    <property type="entry name" value="RNA_pol_sigma70_r2"/>
</dbReference>
<dbReference type="Proteomes" id="UP000789833">
    <property type="component" value="Unassembled WGS sequence"/>
</dbReference>
<dbReference type="PANTHER" id="PTHR43133">
    <property type="entry name" value="RNA POLYMERASE ECF-TYPE SIGMA FACTO"/>
    <property type="match status" value="1"/>
</dbReference>
<dbReference type="InterPro" id="IPR039425">
    <property type="entry name" value="RNA_pol_sigma-70-like"/>
</dbReference>
<evidence type="ECO:0000313" key="8">
    <source>
        <dbReference type="EMBL" id="CAG9619770.1"/>
    </source>
</evidence>
<keyword evidence="9" id="KW-1185">Reference proteome</keyword>
<protein>
    <submittedName>
        <fullName evidence="8">RNA polymerase sigma factor YlaC</fullName>
    </submittedName>
</protein>
<reference evidence="8 9" key="1">
    <citation type="submission" date="2021-10" db="EMBL/GenBank/DDBJ databases">
        <authorList>
            <person name="Criscuolo A."/>
        </authorList>
    </citation>
    <scope>NUCLEOTIDE SEQUENCE [LARGE SCALE GENOMIC DNA]</scope>
    <source>
        <strain evidence="9">CIP 111883</strain>
    </source>
</reference>
<evidence type="ECO:0000256" key="1">
    <source>
        <dbReference type="ARBA" id="ARBA00010641"/>
    </source>
</evidence>
<dbReference type="PANTHER" id="PTHR43133:SF8">
    <property type="entry name" value="RNA POLYMERASE SIGMA FACTOR HI_1459-RELATED"/>
    <property type="match status" value="1"/>
</dbReference>
<dbReference type="Gene3D" id="1.10.10.10">
    <property type="entry name" value="Winged helix-like DNA-binding domain superfamily/Winged helix DNA-binding domain"/>
    <property type="match status" value="1"/>
</dbReference>
<evidence type="ECO:0000259" key="6">
    <source>
        <dbReference type="Pfam" id="PF04542"/>
    </source>
</evidence>
<dbReference type="InterPro" id="IPR036388">
    <property type="entry name" value="WH-like_DNA-bd_sf"/>
</dbReference>
<organism evidence="8 9">
    <name type="scientific">Sutcliffiella rhizosphaerae</name>
    <dbReference type="NCBI Taxonomy" id="2880967"/>
    <lineage>
        <taxon>Bacteria</taxon>
        <taxon>Bacillati</taxon>
        <taxon>Bacillota</taxon>
        <taxon>Bacilli</taxon>
        <taxon>Bacillales</taxon>
        <taxon>Bacillaceae</taxon>
        <taxon>Sutcliffiella</taxon>
    </lineage>
</organism>
<feature type="domain" description="RNA polymerase sigma-70 region 2" evidence="6">
    <location>
        <begin position="15"/>
        <end position="79"/>
    </location>
</feature>
<name>A0ABM8YIN9_9BACI</name>
<dbReference type="InterPro" id="IPR013249">
    <property type="entry name" value="RNA_pol_sigma70_r4_t2"/>
</dbReference>
<dbReference type="Pfam" id="PF08281">
    <property type="entry name" value="Sigma70_r4_2"/>
    <property type="match status" value="1"/>
</dbReference>
<dbReference type="InterPro" id="IPR014284">
    <property type="entry name" value="RNA_pol_sigma-70_dom"/>
</dbReference>
<dbReference type="InterPro" id="IPR013324">
    <property type="entry name" value="RNA_pol_sigma_r3/r4-like"/>
</dbReference>
<dbReference type="NCBIfam" id="TIGR02937">
    <property type="entry name" value="sigma70-ECF"/>
    <property type="match status" value="1"/>
</dbReference>